<accession>A0ABS3Z0W7</accession>
<organism evidence="1 2">
    <name type="scientific">Niastella soli</name>
    <dbReference type="NCBI Taxonomy" id="2821487"/>
    <lineage>
        <taxon>Bacteria</taxon>
        <taxon>Pseudomonadati</taxon>
        <taxon>Bacteroidota</taxon>
        <taxon>Chitinophagia</taxon>
        <taxon>Chitinophagales</taxon>
        <taxon>Chitinophagaceae</taxon>
        <taxon>Niastella</taxon>
    </lineage>
</organism>
<proteinExistence type="predicted"/>
<name>A0ABS3Z0W7_9BACT</name>
<feature type="non-terminal residue" evidence="1">
    <location>
        <position position="1"/>
    </location>
</feature>
<sequence length="59" mass="6824">AEGRRQKAEGRRQKAEKFRRCKIGYSAQISRVMFAVCRLPSAVCRFTITDSRIFSITNK</sequence>
<reference evidence="1 2" key="1">
    <citation type="submission" date="2021-03" db="EMBL/GenBank/DDBJ databases">
        <title>Assistant Professor.</title>
        <authorList>
            <person name="Huq M.A."/>
        </authorList>
    </citation>
    <scope>NUCLEOTIDE SEQUENCE [LARGE SCALE GENOMIC DNA]</scope>
    <source>
        <strain evidence="1 2">MAH-29</strain>
    </source>
</reference>
<keyword evidence="2" id="KW-1185">Reference proteome</keyword>
<dbReference type="RefSeq" id="WP_209141846.1">
    <property type="nucleotide sequence ID" value="NZ_JAGHKO010000010.1"/>
</dbReference>
<protein>
    <submittedName>
        <fullName evidence="1">Uncharacterized protein</fullName>
    </submittedName>
</protein>
<gene>
    <name evidence="1" type="ORF">J7I42_26170</name>
</gene>
<evidence type="ECO:0000313" key="1">
    <source>
        <dbReference type="EMBL" id="MBO9203798.1"/>
    </source>
</evidence>
<dbReference type="Proteomes" id="UP000677244">
    <property type="component" value="Unassembled WGS sequence"/>
</dbReference>
<comment type="caution">
    <text evidence="1">The sequence shown here is derived from an EMBL/GenBank/DDBJ whole genome shotgun (WGS) entry which is preliminary data.</text>
</comment>
<dbReference type="EMBL" id="JAGHKO010000010">
    <property type="protein sequence ID" value="MBO9203798.1"/>
    <property type="molecule type" value="Genomic_DNA"/>
</dbReference>
<evidence type="ECO:0000313" key="2">
    <source>
        <dbReference type="Proteomes" id="UP000677244"/>
    </source>
</evidence>